<gene>
    <name evidence="8" type="ORF">SAMN02745243_01650</name>
</gene>
<dbReference type="Proteomes" id="UP000184301">
    <property type="component" value="Unassembled WGS sequence"/>
</dbReference>
<sequence>MNDRKTVKNILTGETEYVEVLIQKYYGDIYAYCYQHLFDKHMAQDITQETFLRFLKNLESYKHTGKLKNYLYIIAKNIIRDYLKKQDRRCLSYSNAEPIVSNMENTVLELEIKSILDSLEEEERELIILRYYQDMTFADISRIIGKPMSTVKYSLKKLEKKIGDRLKGEY</sequence>
<feature type="domain" description="RNA polymerase sigma-70 region 2" evidence="6">
    <location>
        <begin position="21"/>
        <end position="89"/>
    </location>
</feature>
<dbReference type="OrthoDB" id="1692185at2"/>
<name>A0A1M6N099_9FIRM</name>
<dbReference type="GO" id="GO:0016987">
    <property type="term" value="F:sigma factor activity"/>
    <property type="evidence" value="ECO:0007669"/>
    <property type="project" value="UniProtKB-KW"/>
</dbReference>
<dbReference type="AlphaFoldDB" id="A0A1M6N099"/>
<dbReference type="InterPro" id="IPR013325">
    <property type="entry name" value="RNA_pol_sigma_r2"/>
</dbReference>
<dbReference type="InterPro" id="IPR039425">
    <property type="entry name" value="RNA_pol_sigma-70-like"/>
</dbReference>
<evidence type="ECO:0000259" key="7">
    <source>
        <dbReference type="Pfam" id="PF08281"/>
    </source>
</evidence>
<accession>A0A1M6N099</accession>
<comment type="similarity">
    <text evidence="1">Belongs to the sigma-70 factor family. ECF subfamily.</text>
</comment>
<dbReference type="NCBIfam" id="TIGR02937">
    <property type="entry name" value="sigma70-ECF"/>
    <property type="match status" value="1"/>
</dbReference>
<protein>
    <submittedName>
        <fullName evidence="8">RNA polymerase sigma-70 factor, ECF subfamily</fullName>
    </submittedName>
</protein>
<dbReference type="Gene3D" id="1.10.10.10">
    <property type="entry name" value="Winged helix-like DNA-binding domain superfamily/Winged helix DNA-binding domain"/>
    <property type="match status" value="1"/>
</dbReference>
<dbReference type="GO" id="GO:0006352">
    <property type="term" value="P:DNA-templated transcription initiation"/>
    <property type="evidence" value="ECO:0007669"/>
    <property type="project" value="InterPro"/>
</dbReference>
<keyword evidence="4" id="KW-0238">DNA-binding</keyword>
<evidence type="ECO:0000313" key="9">
    <source>
        <dbReference type="Proteomes" id="UP000184301"/>
    </source>
</evidence>
<keyword evidence="2" id="KW-0805">Transcription regulation</keyword>
<dbReference type="SUPFAM" id="SSF88946">
    <property type="entry name" value="Sigma2 domain of RNA polymerase sigma factors"/>
    <property type="match status" value="1"/>
</dbReference>
<dbReference type="SUPFAM" id="SSF88659">
    <property type="entry name" value="Sigma3 and sigma4 domains of RNA polymerase sigma factors"/>
    <property type="match status" value="1"/>
</dbReference>
<dbReference type="PANTHER" id="PTHR43133:SF8">
    <property type="entry name" value="RNA POLYMERASE SIGMA FACTOR HI_1459-RELATED"/>
    <property type="match status" value="1"/>
</dbReference>
<feature type="domain" description="RNA polymerase sigma factor 70 region 4 type 2" evidence="7">
    <location>
        <begin position="111"/>
        <end position="161"/>
    </location>
</feature>
<dbReference type="InterPro" id="IPR007627">
    <property type="entry name" value="RNA_pol_sigma70_r2"/>
</dbReference>
<evidence type="ECO:0000256" key="4">
    <source>
        <dbReference type="ARBA" id="ARBA00023125"/>
    </source>
</evidence>
<dbReference type="STRING" id="1121950.SAMN02745243_01650"/>
<evidence type="ECO:0000256" key="5">
    <source>
        <dbReference type="ARBA" id="ARBA00023163"/>
    </source>
</evidence>
<keyword evidence="3" id="KW-0731">Sigma factor</keyword>
<reference evidence="8 9" key="1">
    <citation type="submission" date="2016-11" db="EMBL/GenBank/DDBJ databases">
        <authorList>
            <person name="Jaros S."/>
            <person name="Januszkiewicz K."/>
            <person name="Wedrychowicz H."/>
        </authorList>
    </citation>
    <scope>NUCLEOTIDE SEQUENCE [LARGE SCALE GENOMIC DNA]</scope>
    <source>
        <strain evidence="8 9">DSM 15480</strain>
    </source>
</reference>
<proteinExistence type="inferred from homology"/>
<dbReference type="InterPro" id="IPR036388">
    <property type="entry name" value="WH-like_DNA-bd_sf"/>
</dbReference>
<dbReference type="PANTHER" id="PTHR43133">
    <property type="entry name" value="RNA POLYMERASE ECF-TYPE SIGMA FACTO"/>
    <property type="match status" value="1"/>
</dbReference>
<keyword evidence="5" id="KW-0804">Transcription</keyword>
<evidence type="ECO:0000259" key="6">
    <source>
        <dbReference type="Pfam" id="PF04542"/>
    </source>
</evidence>
<evidence type="ECO:0000313" key="8">
    <source>
        <dbReference type="EMBL" id="SHJ89100.1"/>
    </source>
</evidence>
<dbReference type="InterPro" id="IPR014284">
    <property type="entry name" value="RNA_pol_sigma-70_dom"/>
</dbReference>
<dbReference type="RefSeq" id="WP_073108298.1">
    <property type="nucleotide sequence ID" value="NZ_FQZY01000021.1"/>
</dbReference>
<dbReference type="InterPro" id="IPR013324">
    <property type="entry name" value="RNA_pol_sigma_r3/r4-like"/>
</dbReference>
<dbReference type="EMBL" id="FQZY01000021">
    <property type="protein sequence ID" value="SHJ89100.1"/>
    <property type="molecule type" value="Genomic_DNA"/>
</dbReference>
<organism evidence="8 9">
    <name type="scientific">Hespellia stercorisuis DSM 15480</name>
    <dbReference type="NCBI Taxonomy" id="1121950"/>
    <lineage>
        <taxon>Bacteria</taxon>
        <taxon>Bacillati</taxon>
        <taxon>Bacillota</taxon>
        <taxon>Clostridia</taxon>
        <taxon>Lachnospirales</taxon>
        <taxon>Lachnospiraceae</taxon>
        <taxon>Hespellia</taxon>
    </lineage>
</organism>
<keyword evidence="9" id="KW-1185">Reference proteome</keyword>
<dbReference type="Pfam" id="PF04542">
    <property type="entry name" value="Sigma70_r2"/>
    <property type="match status" value="1"/>
</dbReference>
<evidence type="ECO:0000256" key="1">
    <source>
        <dbReference type="ARBA" id="ARBA00010641"/>
    </source>
</evidence>
<dbReference type="InterPro" id="IPR013249">
    <property type="entry name" value="RNA_pol_sigma70_r4_t2"/>
</dbReference>
<evidence type="ECO:0000256" key="3">
    <source>
        <dbReference type="ARBA" id="ARBA00023082"/>
    </source>
</evidence>
<dbReference type="Gene3D" id="1.10.1740.10">
    <property type="match status" value="1"/>
</dbReference>
<dbReference type="GO" id="GO:0003677">
    <property type="term" value="F:DNA binding"/>
    <property type="evidence" value="ECO:0007669"/>
    <property type="project" value="UniProtKB-KW"/>
</dbReference>
<dbReference type="Pfam" id="PF08281">
    <property type="entry name" value="Sigma70_r4_2"/>
    <property type="match status" value="1"/>
</dbReference>
<evidence type="ECO:0000256" key="2">
    <source>
        <dbReference type="ARBA" id="ARBA00023015"/>
    </source>
</evidence>